<evidence type="ECO:0000256" key="5">
    <source>
        <dbReference type="ARBA" id="ARBA00023136"/>
    </source>
</evidence>
<evidence type="ECO:0000256" key="1">
    <source>
        <dbReference type="ARBA" id="ARBA00004651"/>
    </source>
</evidence>
<name>A0AAE4Z646_9BACT</name>
<comment type="subcellular location">
    <subcellularLocation>
        <location evidence="1">Cell membrane</location>
        <topology evidence="1">Multi-pass membrane protein</topology>
    </subcellularLocation>
</comment>
<organism evidence="9 10">
    <name type="scientific">Candidatus Kutchimonas denitrificans</name>
    <dbReference type="NCBI Taxonomy" id="3056748"/>
    <lineage>
        <taxon>Bacteria</taxon>
        <taxon>Pseudomonadati</taxon>
        <taxon>Gemmatimonadota</taxon>
        <taxon>Gemmatimonadia</taxon>
        <taxon>Candidatus Palauibacterales</taxon>
        <taxon>Candidatus Palauibacteraceae</taxon>
        <taxon>Candidatus Kutchimonas</taxon>
    </lineage>
</organism>
<dbReference type="GO" id="GO:0022857">
    <property type="term" value="F:transmembrane transporter activity"/>
    <property type="evidence" value="ECO:0007669"/>
    <property type="project" value="TreeGrafter"/>
</dbReference>
<reference evidence="9 10" key="1">
    <citation type="submission" date="2020-01" db="EMBL/GenBank/DDBJ databases">
        <title>Genomes assembled from Gulf of Kutch pelagic sediment metagenomes.</title>
        <authorList>
            <person name="Chandrashekar M."/>
            <person name="Mahajan M.S."/>
            <person name="Dave K.J."/>
            <person name="Vatsa P."/>
            <person name="Nathani N.M."/>
        </authorList>
    </citation>
    <scope>NUCLEOTIDE SEQUENCE [LARGE SCALE GENOMIC DNA]</scope>
    <source>
        <strain evidence="9">KS3-K002</strain>
    </source>
</reference>
<keyword evidence="3 7" id="KW-0812">Transmembrane</keyword>
<evidence type="ECO:0000256" key="7">
    <source>
        <dbReference type="SAM" id="Phobius"/>
    </source>
</evidence>
<feature type="domain" description="ABC3 transporter permease C-terminal" evidence="8">
    <location>
        <begin position="2"/>
        <end position="110"/>
    </location>
</feature>
<evidence type="ECO:0000256" key="2">
    <source>
        <dbReference type="ARBA" id="ARBA00022475"/>
    </source>
</evidence>
<dbReference type="InterPro" id="IPR050250">
    <property type="entry name" value="Macrolide_Exporter_MacB"/>
</dbReference>
<evidence type="ECO:0000256" key="3">
    <source>
        <dbReference type="ARBA" id="ARBA00022692"/>
    </source>
</evidence>
<keyword evidence="2" id="KW-1003">Cell membrane</keyword>
<dbReference type="PANTHER" id="PTHR30572:SF4">
    <property type="entry name" value="ABC TRANSPORTER PERMEASE YTRF"/>
    <property type="match status" value="1"/>
</dbReference>
<protein>
    <submittedName>
        <fullName evidence="9">FtsX-like permease family protein</fullName>
    </submittedName>
</protein>
<accession>A0AAE4Z646</accession>
<gene>
    <name evidence="9" type="ORF">GWO12_02955</name>
</gene>
<dbReference type="AlphaFoldDB" id="A0AAE4Z646"/>
<evidence type="ECO:0000259" key="8">
    <source>
        <dbReference type="Pfam" id="PF02687"/>
    </source>
</evidence>
<evidence type="ECO:0000313" key="10">
    <source>
        <dbReference type="Proteomes" id="UP000702544"/>
    </source>
</evidence>
<comment type="caution">
    <text evidence="9">The sequence shown here is derived from an EMBL/GenBank/DDBJ whole genome shotgun (WGS) entry which is preliminary data.</text>
</comment>
<sequence>MALFLAAVGIYGVLAYSVTQRTRELGIRMAIGSSPRQVFNMVVAQGFRVVAIGLVIGLAGSLLLARLIRSLLFGVGPTDPLVLTATVLILAACGAVACLLPARRATRIDPVVALSAE</sequence>
<feature type="transmembrane region" description="Helical" evidence="7">
    <location>
        <begin position="80"/>
        <end position="102"/>
    </location>
</feature>
<feature type="transmembrane region" description="Helical" evidence="7">
    <location>
        <begin position="46"/>
        <end position="68"/>
    </location>
</feature>
<evidence type="ECO:0000256" key="6">
    <source>
        <dbReference type="ARBA" id="ARBA00038076"/>
    </source>
</evidence>
<dbReference type="InterPro" id="IPR003838">
    <property type="entry name" value="ABC3_permease_C"/>
</dbReference>
<keyword evidence="5 7" id="KW-0472">Membrane</keyword>
<dbReference type="Proteomes" id="UP000702544">
    <property type="component" value="Unassembled WGS sequence"/>
</dbReference>
<keyword evidence="4 7" id="KW-1133">Transmembrane helix</keyword>
<dbReference type="Pfam" id="PF02687">
    <property type="entry name" value="FtsX"/>
    <property type="match status" value="1"/>
</dbReference>
<evidence type="ECO:0000313" key="9">
    <source>
        <dbReference type="EMBL" id="NIR74059.1"/>
    </source>
</evidence>
<dbReference type="EMBL" id="JAACAK010000022">
    <property type="protein sequence ID" value="NIR74059.1"/>
    <property type="molecule type" value="Genomic_DNA"/>
</dbReference>
<evidence type="ECO:0000256" key="4">
    <source>
        <dbReference type="ARBA" id="ARBA00022989"/>
    </source>
</evidence>
<comment type="similarity">
    <text evidence="6">Belongs to the ABC-4 integral membrane protein family.</text>
</comment>
<dbReference type="PANTHER" id="PTHR30572">
    <property type="entry name" value="MEMBRANE COMPONENT OF TRANSPORTER-RELATED"/>
    <property type="match status" value="1"/>
</dbReference>
<proteinExistence type="inferred from homology"/>
<dbReference type="GO" id="GO:0005886">
    <property type="term" value="C:plasma membrane"/>
    <property type="evidence" value="ECO:0007669"/>
    <property type="project" value="UniProtKB-SubCell"/>
</dbReference>